<feature type="compositionally biased region" description="Basic and acidic residues" evidence="1">
    <location>
        <begin position="464"/>
        <end position="510"/>
    </location>
</feature>
<evidence type="ECO:0000313" key="2">
    <source>
        <dbReference type="EMBL" id="KAK3798357.1"/>
    </source>
</evidence>
<proteinExistence type="predicted"/>
<evidence type="ECO:0000256" key="1">
    <source>
        <dbReference type="SAM" id="MobiDB-lite"/>
    </source>
</evidence>
<organism evidence="2 3">
    <name type="scientific">Elysia crispata</name>
    <name type="common">lettuce slug</name>
    <dbReference type="NCBI Taxonomy" id="231223"/>
    <lineage>
        <taxon>Eukaryota</taxon>
        <taxon>Metazoa</taxon>
        <taxon>Spiralia</taxon>
        <taxon>Lophotrochozoa</taxon>
        <taxon>Mollusca</taxon>
        <taxon>Gastropoda</taxon>
        <taxon>Heterobranchia</taxon>
        <taxon>Euthyneura</taxon>
        <taxon>Panpulmonata</taxon>
        <taxon>Sacoglossa</taxon>
        <taxon>Placobranchoidea</taxon>
        <taxon>Plakobranchidae</taxon>
        <taxon>Elysia</taxon>
    </lineage>
</organism>
<feature type="region of interest" description="Disordered" evidence="1">
    <location>
        <begin position="451"/>
        <end position="510"/>
    </location>
</feature>
<dbReference type="Proteomes" id="UP001283361">
    <property type="component" value="Unassembled WGS sequence"/>
</dbReference>
<dbReference type="AlphaFoldDB" id="A0AAE1B4A5"/>
<protein>
    <submittedName>
        <fullName evidence="2">Uncharacterized protein</fullName>
    </submittedName>
</protein>
<sequence>MASTHGYPKWLIGSKDEITKSKEWTSFVHELHEAIQQQLTESHVQYFTDLSEAEKELFMQRATKALEGGSTSKNLFTRVSNIMDQQLNDQVSKQLLDDYPTDTRSDLIVEAAEEGVMSMLKRWPDMKFKLHVCFNQPLAEPVRQLAWHLYLSDPKVRKEYVDLLNQNPRLAISPQDLDISQRVEQMVLSEPTFSDLKGSIGHFYAMKATLSYHHARQQIKGRLPDIDYFLVVPFVLVASTSLSRRDPAPGKVVALLVEEFLTYMSTRPGYIVDSGSQLHNEEMRGFVDKIASILEKHYNPTASLISRNYVPAREKIVATEKGSRAVLVEGLTDLVRPMARTMLIGYLNFETLLYVWDQYIIGQDVPGFDTEWLAIVMATLLGLLQDKLKSCKNPQEIEAALNLHSPSLTVQQFQYQIKRHYYRDLYAMLTSDQKAALPVLDPTQSVHPSWRHWYNDQIPPYTKPQDRRKAREEREAERERLLQQQRDAERLRKEGESRERKAEHGEAMKLAASERARLDQERIALEDLLEDERRRRLDAERKAEEEIENLRRELEALKKPQATARSLIDTERPQSTFSFSSYISRMLIPPPPSPASQVASLAAIPESPARTPAPTLNPQVQAEEVVLDFLTRIRRSMDKIASGEGEDARILDAETSKFIHTNIQDIKRAQMEVFGHRLQPGEFESMDAMRQKQASDQMMLLIQKWRDDRRARDLRR</sequence>
<reference evidence="2" key="1">
    <citation type="journal article" date="2023" name="G3 (Bethesda)">
        <title>A reference genome for the long-term kleptoplast-retaining sea slug Elysia crispata morphotype clarki.</title>
        <authorList>
            <person name="Eastman K.E."/>
            <person name="Pendleton A.L."/>
            <person name="Shaikh M.A."/>
            <person name="Suttiyut T."/>
            <person name="Ogas R."/>
            <person name="Tomko P."/>
            <person name="Gavelis G."/>
            <person name="Widhalm J.R."/>
            <person name="Wisecaver J.H."/>
        </authorList>
    </citation>
    <scope>NUCLEOTIDE SEQUENCE</scope>
    <source>
        <strain evidence="2">ECLA1</strain>
    </source>
</reference>
<accession>A0AAE1B4A5</accession>
<dbReference type="EMBL" id="JAWDGP010000692">
    <property type="protein sequence ID" value="KAK3798357.1"/>
    <property type="molecule type" value="Genomic_DNA"/>
</dbReference>
<gene>
    <name evidence="2" type="ORF">RRG08_063368</name>
</gene>
<comment type="caution">
    <text evidence="2">The sequence shown here is derived from an EMBL/GenBank/DDBJ whole genome shotgun (WGS) entry which is preliminary data.</text>
</comment>
<evidence type="ECO:0000313" key="3">
    <source>
        <dbReference type="Proteomes" id="UP001283361"/>
    </source>
</evidence>
<keyword evidence="3" id="KW-1185">Reference proteome</keyword>
<name>A0AAE1B4A5_9GAST</name>